<feature type="compositionally biased region" description="Low complexity" evidence="1">
    <location>
        <begin position="35"/>
        <end position="45"/>
    </location>
</feature>
<feature type="region of interest" description="Disordered" evidence="1">
    <location>
        <begin position="35"/>
        <end position="57"/>
    </location>
</feature>
<name>A0ABP5LET4_9ACTN</name>
<evidence type="ECO:0000313" key="2">
    <source>
        <dbReference type="EMBL" id="GAA2144887.1"/>
    </source>
</evidence>
<organism evidence="2 3">
    <name type="scientific">Actinomadura napierensis</name>
    <dbReference type="NCBI Taxonomy" id="267854"/>
    <lineage>
        <taxon>Bacteria</taxon>
        <taxon>Bacillati</taxon>
        <taxon>Actinomycetota</taxon>
        <taxon>Actinomycetes</taxon>
        <taxon>Streptosporangiales</taxon>
        <taxon>Thermomonosporaceae</taxon>
        <taxon>Actinomadura</taxon>
    </lineage>
</organism>
<proteinExistence type="predicted"/>
<accession>A0ABP5LET4</accession>
<evidence type="ECO:0000256" key="1">
    <source>
        <dbReference type="SAM" id="MobiDB-lite"/>
    </source>
</evidence>
<protein>
    <submittedName>
        <fullName evidence="2">Uncharacterized protein</fullName>
    </submittedName>
</protein>
<comment type="caution">
    <text evidence="2">The sequence shown here is derived from an EMBL/GenBank/DDBJ whole genome shotgun (WGS) entry which is preliminary data.</text>
</comment>
<dbReference type="Proteomes" id="UP001501020">
    <property type="component" value="Unassembled WGS sequence"/>
</dbReference>
<evidence type="ECO:0000313" key="3">
    <source>
        <dbReference type="Proteomes" id="UP001501020"/>
    </source>
</evidence>
<gene>
    <name evidence="2" type="ORF">GCM10009727_44980</name>
</gene>
<sequence length="57" mass="6369">MCSAVSRIVGEIRKITARYEEMTEQLARLAAAAEEVTQQRSAARPSPKPEPSRERVI</sequence>
<dbReference type="EMBL" id="BAAAMR010000040">
    <property type="protein sequence ID" value="GAA2144887.1"/>
    <property type="molecule type" value="Genomic_DNA"/>
</dbReference>
<reference evidence="3" key="1">
    <citation type="journal article" date="2019" name="Int. J. Syst. Evol. Microbiol.">
        <title>The Global Catalogue of Microorganisms (GCM) 10K type strain sequencing project: providing services to taxonomists for standard genome sequencing and annotation.</title>
        <authorList>
            <consortium name="The Broad Institute Genomics Platform"/>
            <consortium name="The Broad Institute Genome Sequencing Center for Infectious Disease"/>
            <person name="Wu L."/>
            <person name="Ma J."/>
        </authorList>
    </citation>
    <scope>NUCLEOTIDE SEQUENCE [LARGE SCALE GENOMIC DNA]</scope>
    <source>
        <strain evidence="3">JCM 13850</strain>
    </source>
</reference>
<keyword evidence="3" id="KW-1185">Reference proteome</keyword>